<keyword evidence="3" id="KW-0807">Transducer</keyword>
<evidence type="ECO:0000259" key="7">
    <source>
        <dbReference type="PROSITE" id="PS50112"/>
    </source>
</evidence>
<dbReference type="InterPro" id="IPR004089">
    <property type="entry name" value="MCPsignal_dom"/>
</dbReference>
<dbReference type="PROSITE" id="PS50111">
    <property type="entry name" value="CHEMOTAXIS_TRANSDUC_2"/>
    <property type="match status" value="1"/>
</dbReference>
<feature type="coiled-coil region" evidence="4">
    <location>
        <begin position="528"/>
        <end position="566"/>
    </location>
</feature>
<reference evidence="11" key="1">
    <citation type="journal article" date="2019" name="Int. J. Syst. Evol. Microbiol.">
        <title>The Global Catalogue of Microorganisms (GCM) 10K type strain sequencing project: providing services to taxonomists for standard genome sequencing and annotation.</title>
        <authorList>
            <consortium name="The Broad Institute Genomics Platform"/>
            <consortium name="The Broad Institute Genome Sequencing Center for Infectious Disease"/>
            <person name="Wu L."/>
            <person name="Ma J."/>
        </authorList>
    </citation>
    <scope>NUCLEOTIDE SEQUENCE [LARGE SCALE GENOMIC DNA]</scope>
    <source>
        <strain evidence="11">JCM 18715</strain>
    </source>
</reference>
<dbReference type="PROSITE" id="PS50113">
    <property type="entry name" value="PAC"/>
    <property type="match status" value="2"/>
</dbReference>
<comment type="caution">
    <text evidence="10">The sequence shown here is derived from an EMBL/GenBank/DDBJ whole genome shotgun (WGS) entry which is preliminary data.</text>
</comment>
<evidence type="ECO:0000259" key="9">
    <source>
        <dbReference type="PROSITE" id="PS50885"/>
    </source>
</evidence>
<dbReference type="Gene3D" id="3.30.450.20">
    <property type="entry name" value="PAS domain"/>
    <property type="match status" value="2"/>
</dbReference>
<keyword evidence="11" id="KW-1185">Reference proteome</keyword>
<name>A0ABP9QHT5_9RHOO</name>
<evidence type="ECO:0000313" key="10">
    <source>
        <dbReference type="EMBL" id="GAA5162049.1"/>
    </source>
</evidence>
<dbReference type="CDD" id="cd11386">
    <property type="entry name" value="MCP_signal"/>
    <property type="match status" value="1"/>
</dbReference>
<dbReference type="InterPro" id="IPR051310">
    <property type="entry name" value="MCP_chemotaxis"/>
</dbReference>
<keyword evidence="4" id="KW-0175">Coiled coil</keyword>
<comment type="similarity">
    <text evidence="2">Belongs to the methyl-accepting chemotaxis (MCP) protein family.</text>
</comment>
<evidence type="ECO:0000313" key="11">
    <source>
        <dbReference type="Proteomes" id="UP001500547"/>
    </source>
</evidence>
<protein>
    <submittedName>
        <fullName evidence="10">Methyl-accepting chemotaxis protein</fullName>
    </submittedName>
</protein>
<organism evidence="10 11">
    <name type="scientific">Viridibacterium curvum</name>
    <dbReference type="NCBI Taxonomy" id="1101404"/>
    <lineage>
        <taxon>Bacteria</taxon>
        <taxon>Pseudomonadati</taxon>
        <taxon>Pseudomonadota</taxon>
        <taxon>Betaproteobacteria</taxon>
        <taxon>Rhodocyclales</taxon>
        <taxon>Rhodocyclaceae</taxon>
        <taxon>Viridibacterium</taxon>
    </lineage>
</organism>
<dbReference type="InterPro" id="IPR001610">
    <property type="entry name" value="PAC"/>
</dbReference>
<dbReference type="CDD" id="cd00130">
    <property type="entry name" value="PAS"/>
    <property type="match status" value="2"/>
</dbReference>
<dbReference type="Pfam" id="PF08447">
    <property type="entry name" value="PAS_3"/>
    <property type="match status" value="2"/>
</dbReference>
<dbReference type="PRINTS" id="PR00260">
    <property type="entry name" value="CHEMTRNSDUCR"/>
</dbReference>
<evidence type="ECO:0000256" key="1">
    <source>
        <dbReference type="ARBA" id="ARBA00022481"/>
    </source>
</evidence>
<evidence type="ECO:0000256" key="3">
    <source>
        <dbReference type="PROSITE-ProRule" id="PRU00284"/>
    </source>
</evidence>
<feature type="domain" description="PAS" evidence="7">
    <location>
        <begin position="163"/>
        <end position="193"/>
    </location>
</feature>
<dbReference type="InterPro" id="IPR000014">
    <property type="entry name" value="PAS"/>
</dbReference>
<dbReference type="PANTHER" id="PTHR43531">
    <property type="entry name" value="PROTEIN ICFG"/>
    <property type="match status" value="1"/>
</dbReference>
<gene>
    <name evidence="10" type="ORF">GCM10025770_12290</name>
</gene>
<dbReference type="EMBL" id="BAABLD010000005">
    <property type="protein sequence ID" value="GAA5162049.1"/>
    <property type="molecule type" value="Genomic_DNA"/>
</dbReference>
<dbReference type="RefSeq" id="WP_345532006.1">
    <property type="nucleotide sequence ID" value="NZ_BAABLD010000005.1"/>
</dbReference>
<dbReference type="SMART" id="SM00283">
    <property type="entry name" value="MA"/>
    <property type="match status" value="1"/>
</dbReference>
<feature type="domain" description="Methyl-accepting transducer" evidence="6">
    <location>
        <begin position="328"/>
        <end position="557"/>
    </location>
</feature>
<dbReference type="InterPro" id="IPR013655">
    <property type="entry name" value="PAS_fold_3"/>
</dbReference>
<dbReference type="PROSITE" id="PS50885">
    <property type="entry name" value="HAMP"/>
    <property type="match status" value="1"/>
</dbReference>
<evidence type="ECO:0000256" key="4">
    <source>
        <dbReference type="SAM" id="Coils"/>
    </source>
</evidence>
<dbReference type="Gene3D" id="1.10.287.950">
    <property type="entry name" value="Methyl-accepting chemotaxis protein"/>
    <property type="match status" value="1"/>
</dbReference>
<dbReference type="Pfam" id="PF00015">
    <property type="entry name" value="MCPsignal"/>
    <property type="match status" value="1"/>
</dbReference>
<dbReference type="InterPro" id="IPR004090">
    <property type="entry name" value="Chemotax_Me-accpt_rcpt"/>
</dbReference>
<dbReference type="PANTHER" id="PTHR43531:SF14">
    <property type="entry name" value="METHYL-ACCEPTING CHEMOTAXIS PROTEIN I-RELATED"/>
    <property type="match status" value="1"/>
</dbReference>
<dbReference type="SUPFAM" id="SSF58104">
    <property type="entry name" value="Methyl-accepting chemotaxis protein (MCP) signaling domain"/>
    <property type="match status" value="1"/>
</dbReference>
<feature type="domain" description="PAC" evidence="8">
    <location>
        <begin position="97"/>
        <end position="152"/>
    </location>
</feature>
<evidence type="ECO:0000256" key="5">
    <source>
        <dbReference type="SAM" id="MobiDB-lite"/>
    </source>
</evidence>
<feature type="compositionally biased region" description="Polar residues" evidence="5">
    <location>
        <begin position="353"/>
        <end position="363"/>
    </location>
</feature>
<dbReference type="SUPFAM" id="SSF55785">
    <property type="entry name" value="PYP-like sensor domain (PAS domain)"/>
    <property type="match status" value="2"/>
</dbReference>
<proteinExistence type="inferred from homology"/>
<evidence type="ECO:0000259" key="6">
    <source>
        <dbReference type="PROSITE" id="PS50111"/>
    </source>
</evidence>
<dbReference type="InterPro" id="IPR000700">
    <property type="entry name" value="PAS-assoc_C"/>
</dbReference>
<dbReference type="NCBIfam" id="TIGR00229">
    <property type="entry name" value="sensory_box"/>
    <property type="match status" value="2"/>
</dbReference>
<feature type="domain" description="HAMP" evidence="9">
    <location>
        <begin position="270"/>
        <end position="323"/>
    </location>
</feature>
<evidence type="ECO:0000256" key="2">
    <source>
        <dbReference type="ARBA" id="ARBA00029447"/>
    </source>
</evidence>
<dbReference type="InterPro" id="IPR003660">
    <property type="entry name" value="HAMP_dom"/>
</dbReference>
<dbReference type="PROSITE" id="PS50112">
    <property type="entry name" value="PAS"/>
    <property type="match status" value="1"/>
</dbReference>
<dbReference type="SMART" id="SM00086">
    <property type="entry name" value="PAC"/>
    <property type="match status" value="2"/>
</dbReference>
<accession>A0ABP9QHT5</accession>
<feature type="domain" description="PAC" evidence="8">
    <location>
        <begin position="222"/>
        <end position="274"/>
    </location>
</feature>
<dbReference type="Proteomes" id="UP001500547">
    <property type="component" value="Unassembled WGS sequence"/>
</dbReference>
<sequence length="573" mass="62343">MKWLESLLGGTRTKANQSVVANDELADLRGQIAAIGKSQAVIEFHLDGSVITANDNFLKAMGYRLDEIRGQHHRLFVDAEYARSAEYRQFWDRLGRGEYDAGLYRRVGKGGRAIWIQASYNPILDASGRPFKVVKYATDVTVERMRNADYQGQLDAIGKSQAVIEFNLDGSIITANHNFLAVLGYTLEEVRGQHHRMFVDAEYARSAEYRQFWEKLGRGEYDAGQYKRISRTGDEVWIQASYNPIFDVDGKPCKVVKYASDVTRSVKEAHALQETVEQTARVVSDAAAGNLAGRIPLAGKTGQLASLCESVNMLLDAMSDIVRQIQLSAEEVLNGASEISRGNADLSSRTEEQASSLEETASTMEELTATVRQNSDGAVQANELARRSSDDVVRGGEVVKRVAQTMGEINASSRKIAEIIGVIDSIAFQTNILALNAAVEAARAGEQGRGFAVVASEVRSLAQRSATAAKEIKTLIGESVSCVEEGGRLAEQACAAMSEVVTSFESVSQLVTGISSASREQTTGIEQVNNAIVQMEQVTQQNAALVEEAAAAAESLEDQARTLVRSVQHFKLS</sequence>
<dbReference type="SMART" id="SM00091">
    <property type="entry name" value="PAS"/>
    <property type="match status" value="2"/>
</dbReference>
<keyword evidence="1" id="KW-0488">Methylation</keyword>
<dbReference type="InterPro" id="IPR035965">
    <property type="entry name" value="PAS-like_dom_sf"/>
</dbReference>
<feature type="region of interest" description="Disordered" evidence="5">
    <location>
        <begin position="340"/>
        <end position="363"/>
    </location>
</feature>
<evidence type="ECO:0000259" key="8">
    <source>
        <dbReference type="PROSITE" id="PS50113"/>
    </source>
</evidence>